<comment type="caution">
    <text evidence="9">The sequence shown here is derived from an EMBL/GenBank/DDBJ whole genome shotgun (WGS) entry which is preliminary data.</text>
</comment>
<dbReference type="OrthoDB" id="9814591at2"/>
<feature type="region of interest" description="Disordered" evidence="8">
    <location>
        <begin position="74"/>
        <end position="117"/>
    </location>
</feature>
<keyword evidence="5 7" id="KW-0456">Lyase</keyword>
<sequence length="625" mass="67817">MTDLGRGYGSQPWHPSDPGYGEQPPQEYQQHPQHQQSVPGAEQYVQQSDDPYGQYQAQDAYGQQAYVPVDPYAQQQWQQQGYQQQAGYPQQPGQAQMLQQQGYPEQQGYPDQQGYAEQQVYVDQQGYAQQVGYPQQAQQFQQAAQQMPPQQFQQVPQQVQPRAPQQLQQPAPQEHTGGPGPDGIDWEAEAAALDNPQPVADEPYQEYDEYAEHAEDEYTDEEHLDGEHPEGGYAEDEYAEERDGEFGSFLGDQDDSAEAEAKRKAKGKKSGLRNGGACLTAAVVLLAAVGGAGWWGYGFYKSHFGPPPDFAGNGTGKVQVQIQDGATASDMALVLQKAGVVKSTGAFVNAYNRANKMLQPGYYIMALQMSGDAAVAEMVSEAGGDSLIIPEGKTSTAIYAMIDTKLKLSAGTTAAAAKANVANLGLPAYANNNPEGFLWPSKYSVADGMKPEDLLKQMVTNAVNEYNSLGLDAAAAQIGLKNAYEVVTEASILQAEGNNVADFGKMARVINNRLTTTATNHTLGMDTTLQYSVGSKQLTDAQIKDGSNKYNTYINPGLPPTPISNPGEDALKAVLNPTPGQWVYFIAMSPTETRFSVSKDEFAANVKEYCTDNHRGFDAATTTCK</sequence>
<evidence type="ECO:0000256" key="2">
    <source>
        <dbReference type="ARBA" id="ARBA00022692"/>
    </source>
</evidence>
<dbReference type="HAMAP" id="MF_02065">
    <property type="entry name" value="MltG"/>
    <property type="match status" value="1"/>
</dbReference>
<evidence type="ECO:0000256" key="1">
    <source>
        <dbReference type="ARBA" id="ARBA00022475"/>
    </source>
</evidence>
<keyword evidence="1 7" id="KW-1003">Cell membrane</keyword>
<dbReference type="GO" id="GO:0009252">
    <property type="term" value="P:peptidoglycan biosynthetic process"/>
    <property type="evidence" value="ECO:0007669"/>
    <property type="project" value="UniProtKB-UniRule"/>
</dbReference>
<reference evidence="9 10" key="1">
    <citation type="submission" date="2019-06" db="EMBL/GenBank/DDBJ databases">
        <title>Sequencing the genomes of 1000 actinobacteria strains.</title>
        <authorList>
            <person name="Klenk H.-P."/>
        </authorList>
    </citation>
    <scope>NUCLEOTIDE SEQUENCE [LARGE SCALE GENOMIC DNA]</scope>
    <source>
        <strain evidence="9 10">DSM 44826</strain>
    </source>
</reference>
<evidence type="ECO:0000256" key="6">
    <source>
        <dbReference type="ARBA" id="ARBA00023316"/>
    </source>
</evidence>
<dbReference type="RefSeq" id="WP_145902734.1">
    <property type="nucleotide sequence ID" value="NZ_BAAAMZ010000020.1"/>
</dbReference>
<evidence type="ECO:0000313" key="9">
    <source>
        <dbReference type="EMBL" id="TWF96364.1"/>
    </source>
</evidence>
<evidence type="ECO:0000256" key="4">
    <source>
        <dbReference type="ARBA" id="ARBA00023136"/>
    </source>
</evidence>
<evidence type="ECO:0000313" key="10">
    <source>
        <dbReference type="Proteomes" id="UP000317940"/>
    </source>
</evidence>
<keyword evidence="10" id="KW-1185">Reference proteome</keyword>
<feature type="compositionally biased region" description="Low complexity" evidence="8">
    <location>
        <begin position="74"/>
        <end position="115"/>
    </location>
</feature>
<dbReference type="NCBIfam" id="TIGR00247">
    <property type="entry name" value="endolytic transglycosylase MltG"/>
    <property type="match status" value="1"/>
</dbReference>
<comment type="similarity">
    <text evidence="7">Belongs to the transglycosylase MltG family.</text>
</comment>
<feature type="compositionally biased region" description="Low complexity" evidence="8">
    <location>
        <begin position="18"/>
        <end position="36"/>
    </location>
</feature>
<dbReference type="EC" id="4.2.2.29" evidence="7"/>
<feature type="site" description="Important for catalytic activity" evidence="7">
    <location>
        <position position="496"/>
    </location>
</feature>
<evidence type="ECO:0000256" key="8">
    <source>
        <dbReference type="SAM" id="MobiDB-lite"/>
    </source>
</evidence>
<keyword evidence="2 7" id="KW-0812">Transmembrane</keyword>
<keyword evidence="3 7" id="KW-1133">Transmembrane helix</keyword>
<feature type="compositionally biased region" description="Low complexity" evidence="8">
    <location>
        <begin position="135"/>
        <end position="173"/>
    </location>
</feature>
<feature type="transmembrane region" description="Helical" evidence="7">
    <location>
        <begin position="272"/>
        <end position="297"/>
    </location>
</feature>
<dbReference type="GO" id="GO:0008932">
    <property type="term" value="F:lytic endotransglycosylase activity"/>
    <property type="evidence" value="ECO:0007669"/>
    <property type="project" value="UniProtKB-UniRule"/>
</dbReference>
<accession>A0A561UAI3</accession>
<proteinExistence type="inferred from homology"/>
<dbReference type="AlphaFoldDB" id="A0A561UAI3"/>
<organism evidence="9 10">
    <name type="scientific">Kitasatospora viridis</name>
    <dbReference type="NCBI Taxonomy" id="281105"/>
    <lineage>
        <taxon>Bacteria</taxon>
        <taxon>Bacillati</taxon>
        <taxon>Actinomycetota</taxon>
        <taxon>Actinomycetes</taxon>
        <taxon>Kitasatosporales</taxon>
        <taxon>Streptomycetaceae</taxon>
        <taxon>Kitasatospora</taxon>
    </lineage>
</organism>
<evidence type="ECO:0000256" key="7">
    <source>
        <dbReference type="HAMAP-Rule" id="MF_02065"/>
    </source>
</evidence>
<dbReference type="GO" id="GO:0071555">
    <property type="term" value="P:cell wall organization"/>
    <property type="evidence" value="ECO:0007669"/>
    <property type="project" value="UniProtKB-KW"/>
</dbReference>
<dbReference type="Gene3D" id="3.30.1490.480">
    <property type="entry name" value="Endolytic murein transglycosylase"/>
    <property type="match status" value="1"/>
</dbReference>
<evidence type="ECO:0000256" key="5">
    <source>
        <dbReference type="ARBA" id="ARBA00023239"/>
    </source>
</evidence>
<feature type="region of interest" description="Disordered" evidence="8">
    <location>
        <begin position="1"/>
        <end position="59"/>
    </location>
</feature>
<keyword evidence="6 7" id="KW-0961">Cell wall biogenesis/degradation</keyword>
<evidence type="ECO:0000256" key="3">
    <source>
        <dbReference type="ARBA" id="ARBA00022989"/>
    </source>
</evidence>
<feature type="compositionally biased region" description="Low complexity" evidence="8">
    <location>
        <begin position="49"/>
        <end position="59"/>
    </location>
</feature>
<dbReference type="EMBL" id="VIWT01000001">
    <property type="protein sequence ID" value="TWF96364.1"/>
    <property type="molecule type" value="Genomic_DNA"/>
</dbReference>
<feature type="region of interest" description="Disordered" evidence="8">
    <location>
        <begin position="135"/>
        <end position="193"/>
    </location>
</feature>
<dbReference type="InterPro" id="IPR003770">
    <property type="entry name" value="MLTG-like"/>
</dbReference>
<feature type="region of interest" description="Disordered" evidence="8">
    <location>
        <begin position="245"/>
        <end position="272"/>
    </location>
</feature>
<gene>
    <name evidence="7" type="primary">mltG</name>
    <name evidence="9" type="ORF">FHX73_11129</name>
</gene>
<name>A0A561UAI3_9ACTN</name>
<dbReference type="PANTHER" id="PTHR30518:SF2">
    <property type="entry name" value="ENDOLYTIC MUREIN TRANSGLYCOSYLASE"/>
    <property type="match status" value="1"/>
</dbReference>
<comment type="subcellular location">
    <subcellularLocation>
        <location evidence="7">Cell membrane</location>
        <topology evidence="7">Single-pass membrane protein</topology>
    </subcellularLocation>
</comment>
<keyword evidence="4 7" id="KW-0472">Membrane</keyword>
<dbReference type="Pfam" id="PF02618">
    <property type="entry name" value="YceG"/>
    <property type="match status" value="1"/>
</dbReference>
<comment type="catalytic activity">
    <reaction evidence="7">
        <text>a peptidoglycan chain = a peptidoglycan chain with N-acetyl-1,6-anhydromuramyl-[peptide] at the reducing end + a peptidoglycan chain with N-acetylglucosamine at the non-reducing end.</text>
        <dbReference type="EC" id="4.2.2.29"/>
    </reaction>
</comment>
<comment type="function">
    <text evidence="7">Functions as a peptidoglycan terminase that cleaves nascent peptidoglycan strands endolytically to terminate their elongation.</text>
</comment>
<dbReference type="Proteomes" id="UP000317940">
    <property type="component" value="Unassembled WGS sequence"/>
</dbReference>
<protein>
    <recommendedName>
        <fullName evidence="7">Endolytic murein transglycosylase</fullName>
        <ecNumber evidence="7">4.2.2.29</ecNumber>
    </recommendedName>
    <alternativeName>
        <fullName evidence="7">Peptidoglycan lytic transglycosylase</fullName>
    </alternativeName>
    <alternativeName>
        <fullName evidence="7">Peptidoglycan polymerization terminase</fullName>
    </alternativeName>
</protein>
<dbReference type="PANTHER" id="PTHR30518">
    <property type="entry name" value="ENDOLYTIC MUREIN TRANSGLYCOSYLASE"/>
    <property type="match status" value="1"/>
</dbReference>
<dbReference type="GO" id="GO:0005886">
    <property type="term" value="C:plasma membrane"/>
    <property type="evidence" value="ECO:0007669"/>
    <property type="project" value="UniProtKB-SubCell"/>
</dbReference>